<feature type="modified residue" description="4-aspartylphosphate" evidence="4">
    <location>
        <position position="461"/>
    </location>
</feature>
<accession>S3KJH8</accession>
<proteinExistence type="predicted"/>
<dbReference type="CDD" id="cd17546">
    <property type="entry name" value="REC_hyHK_CKI1_RcsC-like"/>
    <property type="match status" value="2"/>
</dbReference>
<dbReference type="Proteomes" id="UP000014541">
    <property type="component" value="Unassembled WGS sequence"/>
</dbReference>
<comment type="caution">
    <text evidence="7">The sequence shown here is derived from an EMBL/GenBank/DDBJ whole genome shotgun (WGS) entry which is preliminary data.</text>
</comment>
<dbReference type="PANTHER" id="PTHR45339:SF5">
    <property type="entry name" value="HISTIDINE KINASE"/>
    <property type="match status" value="1"/>
</dbReference>
<dbReference type="GO" id="GO:0000155">
    <property type="term" value="F:phosphorelay sensor kinase activity"/>
    <property type="evidence" value="ECO:0007669"/>
    <property type="project" value="InterPro"/>
</dbReference>
<feature type="domain" description="Response regulatory" evidence="6">
    <location>
        <begin position="411"/>
        <end position="526"/>
    </location>
</feature>
<dbReference type="CDD" id="cd00082">
    <property type="entry name" value="HisKA"/>
    <property type="match status" value="1"/>
</dbReference>
<sequence>MKDSKSDNAADSQFLANAIHEIRTPIQTIIGTLELLQQTKLDSEQTEYARQIQFGADILLSLANNILDFTKIQSGKFAIEKIAMNLIDLTEQTVDVICIEAHNRGLEIVTDIDYRMPPVIKGDPVRIQQVLLNFIKNAVKFTAHGYIRIRLSQVEEENGRQLLFEVEDSGIGIPAEKQKNLFKNFYQADLSTTRRYGGTGLGLSISKSLVAAMHGQIGMRPNPSGGSVFWFTVPAEYPAPDEAASFFNESRYFSALPDIPENVSILLVDDNRLALKSLCTKLRLFNIEHIDTASSGEEALGCMRKSASEGKPYSLVFIDMLMPKMDGWYLATEINNDTSINDTKLYLMVPEGQMGGEAKMKLLDWFNGYLYKPIKFNMLKKVLLDHFDTPLDLEVVEPSETEDGFSASGLTVLAAEDHPINQKLIQTFITQFGAKVLTAANGQEAADCIKEHPEVDLIFMDILMPIKTGLQATIEIREGGYKGLIIACTANTDADDFNLYLENGIDDILTKPFKRKSIEAIFKKWEKRLREKKAEPQQAPDPAKAFWDTSVFENKANRDKAKAAELVERCLFLNGHLVRRAYDCCSKKEFSRLRNIGSCIRSSSAELGLTFLAQTGKDLEDAALKADVDASRAILQRAETALGDFKKAAKRLQADW</sequence>
<dbReference type="PATRIC" id="fig|1125699.3.peg.381"/>
<evidence type="ECO:0000256" key="1">
    <source>
        <dbReference type="ARBA" id="ARBA00000085"/>
    </source>
</evidence>
<dbReference type="CDD" id="cd16922">
    <property type="entry name" value="HATPase_EvgS-ArcB-TorS-like"/>
    <property type="match status" value="1"/>
</dbReference>
<dbReference type="eggNOG" id="COG2205">
    <property type="taxonomic scope" value="Bacteria"/>
</dbReference>
<dbReference type="Pfam" id="PF02518">
    <property type="entry name" value="HATPase_c"/>
    <property type="match status" value="1"/>
</dbReference>
<dbReference type="RefSeq" id="WP_016524679.1">
    <property type="nucleotide sequence ID" value="NZ_KE332518.1"/>
</dbReference>
<protein>
    <recommendedName>
        <fullName evidence="2">histidine kinase</fullName>
        <ecNumber evidence="2">2.7.13.3</ecNumber>
    </recommendedName>
</protein>
<dbReference type="SMART" id="SM00448">
    <property type="entry name" value="REC"/>
    <property type="match status" value="2"/>
</dbReference>
<dbReference type="STRING" id="1125699.HMPREF9194_00380"/>
<dbReference type="Gene3D" id="3.30.565.10">
    <property type="entry name" value="Histidine kinase-like ATPase, C-terminal domain"/>
    <property type="match status" value="1"/>
</dbReference>
<name>S3KJH8_TREMA</name>
<feature type="domain" description="Response regulatory" evidence="6">
    <location>
        <begin position="264"/>
        <end position="387"/>
    </location>
</feature>
<dbReference type="InterPro" id="IPR001789">
    <property type="entry name" value="Sig_transdc_resp-reg_receiver"/>
</dbReference>
<dbReference type="InterPro" id="IPR003594">
    <property type="entry name" value="HATPase_dom"/>
</dbReference>
<comment type="catalytic activity">
    <reaction evidence="1">
        <text>ATP + protein L-histidine = ADP + protein N-phospho-L-histidine.</text>
        <dbReference type="EC" id="2.7.13.3"/>
    </reaction>
</comment>
<dbReference type="InterPro" id="IPR005467">
    <property type="entry name" value="His_kinase_dom"/>
</dbReference>
<evidence type="ECO:0000256" key="2">
    <source>
        <dbReference type="ARBA" id="ARBA00012438"/>
    </source>
</evidence>
<dbReference type="PROSITE" id="PS50109">
    <property type="entry name" value="HIS_KIN"/>
    <property type="match status" value="1"/>
</dbReference>
<dbReference type="PROSITE" id="PS50110">
    <property type="entry name" value="RESPONSE_REGULATORY"/>
    <property type="match status" value="2"/>
</dbReference>
<dbReference type="Gene3D" id="1.10.287.130">
    <property type="match status" value="1"/>
</dbReference>
<dbReference type="SUPFAM" id="SSF47226">
    <property type="entry name" value="Histidine-containing phosphotransfer domain, HPT domain"/>
    <property type="match status" value="1"/>
</dbReference>
<dbReference type="AlphaFoldDB" id="S3KJH8"/>
<dbReference type="InterPro" id="IPR036890">
    <property type="entry name" value="HATPase_C_sf"/>
</dbReference>
<dbReference type="Pfam" id="PF00512">
    <property type="entry name" value="HisKA"/>
    <property type="match status" value="1"/>
</dbReference>
<organism evidence="7 8">
    <name type="scientific">Treponema maltophilum ATCC 51939</name>
    <dbReference type="NCBI Taxonomy" id="1125699"/>
    <lineage>
        <taxon>Bacteria</taxon>
        <taxon>Pseudomonadati</taxon>
        <taxon>Spirochaetota</taxon>
        <taxon>Spirochaetia</taxon>
        <taxon>Spirochaetales</taxon>
        <taxon>Treponemataceae</taxon>
        <taxon>Treponema</taxon>
    </lineage>
</organism>
<dbReference type="GO" id="GO:0005886">
    <property type="term" value="C:plasma membrane"/>
    <property type="evidence" value="ECO:0007669"/>
    <property type="project" value="UniProtKB-SubCell"/>
</dbReference>
<dbReference type="Gene3D" id="3.40.50.2300">
    <property type="match status" value="2"/>
</dbReference>
<dbReference type="PRINTS" id="PR00344">
    <property type="entry name" value="BCTRLSENSOR"/>
</dbReference>
<keyword evidence="3 4" id="KW-0597">Phosphoprotein</keyword>
<dbReference type="FunFam" id="3.30.565.10:FF:000010">
    <property type="entry name" value="Sensor histidine kinase RcsC"/>
    <property type="match status" value="1"/>
</dbReference>
<dbReference type="GO" id="GO:0005524">
    <property type="term" value="F:ATP binding"/>
    <property type="evidence" value="ECO:0007669"/>
    <property type="project" value="UniProtKB-KW"/>
</dbReference>
<evidence type="ECO:0000256" key="3">
    <source>
        <dbReference type="ARBA" id="ARBA00022553"/>
    </source>
</evidence>
<dbReference type="InterPro" id="IPR003661">
    <property type="entry name" value="HisK_dim/P_dom"/>
</dbReference>
<reference evidence="7 8" key="1">
    <citation type="submission" date="2013-04" db="EMBL/GenBank/DDBJ databases">
        <title>The Genome Sequence of Treponema maltophilum ATCC 51939.</title>
        <authorList>
            <consortium name="The Broad Institute Genomics Platform"/>
            <person name="Earl A."/>
            <person name="Ward D."/>
            <person name="Feldgarden M."/>
            <person name="Gevers D."/>
            <person name="Leonetti C."/>
            <person name="Blanton J.M."/>
            <person name="Dewhirst F.E."/>
            <person name="Izard J."/>
            <person name="Walker B."/>
            <person name="Young S."/>
            <person name="Zeng Q."/>
            <person name="Gargeya S."/>
            <person name="Fitzgerald M."/>
            <person name="Haas B."/>
            <person name="Abouelleil A."/>
            <person name="Allen A.W."/>
            <person name="Alvarado L."/>
            <person name="Arachchi H.M."/>
            <person name="Berlin A.M."/>
            <person name="Chapman S.B."/>
            <person name="Gainer-Dewar J."/>
            <person name="Goldberg J."/>
            <person name="Griggs A."/>
            <person name="Gujja S."/>
            <person name="Hansen M."/>
            <person name="Howarth C."/>
            <person name="Imamovic A."/>
            <person name="Ireland A."/>
            <person name="Larimer J."/>
            <person name="McCowan C."/>
            <person name="Murphy C."/>
            <person name="Pearson M."/>
            <person name="Poon T.W."/>
            <person name="Priest M."/>
            <person name="Roberts A."/>
            <person name="Saif S."/>
            <person name="Shea T."/>
            <person name="Sisk P."/>
            <person name="Sykes S."/>
            <person name="Wortman J."/>
            <person name="Nusbaum C."/>
            <person name="Birren B."/>
        </authorList>
    </citation>
    <scope>NUCLEOTIDE SEQUENCE [LARGE SCALE GENOMIC DNA]</scope>
    <source>
        <strain evidence="7 8">ATCC 51939</strain>
    </source>
</reference>
<dbReference type="eggNOG" id="COG0642">
    <property type="taxonomic scope" value="Bacteria"/>
</dbReference>
<feature type="modified residue" description="4-aspartylphosphate" evidence="4">
    <location>
        <position position="319"/>
    </location>
</feature>
<dbReference type="SMART" id="SM00388">
    <property type="entry name" value="HisKA"/>
    <property type="match status" value="1"/>
</dbReference>
<dbReference type="EMBL" id="ATFF01000002">
    <property type="protein sequence ID" value="EPF32382.1"/>
    <property type="molecule type" value="Genomic_DNA"/>
</dbReference>
<feature type="domain" description="Histidine kinase" evidence="5">
    <location>
        <begin position="17"/>
        <end position="237"/>
    </location>
</feature>
<gene>
    <name evidence="7" type="ORF">HMPREF9194_00380</name>
</gene>
<dbReference type="HOGENOM" id="CLU_000445_104_15_12"/>
<dbReference type="InterPro" id="IPR011006">
    <property type="entry name" value="CheY-like_superfamily"/>
</dbReference>
<evidence type="ECO:0000313" key="7">
    <source>
        <dbReference type="EMBL" id="EPF32382.1"/>
    </source>
</evidence>
<dbReference type="OrthoDB" id="6192248at2"/>
<dbReference type="InterPro" id="IPR036097">
    <property type="entry name" value="HisK_dim/P_sf"/>
</dbReference>
<dbReference type="InterPro" id="IPR004358">
    <property type="entry name" value="Sig_transdc_His_kin-like_C"/>
</dbReference>
<dbReference type="SUPFAM" id="SSF47384">
    <property type="entry name" value="Homodimeric domain of signal transducing histidine kinase"/>
    <property type="match status" value="1"/>
</dbReference>
<dbReference type="Pfam" id="PF00072">
    <property type="entry name" value="Response_reg"/>
    <property type="match status" value="2"/>
</dbReference>
<dbReference type="SMART" id="SM00387">
    <property type="entry name" value="HATPase_c"/>
    <property type="match status" value="1"/>
</dbReference>
<dbReference type="SUPFAM" id="SSF52172">
    <property type="entry name" value="CheY-like"/>
    <property type="match status" value="2"/>
</dbReference>
<dbReference type="PANTHER" id="PTHR45339">
    <property type="entry name" value="HYBRID SIGNAL TRANSDUCTION HISTIDINE KINASE J"/>
    <property type="match status" value="1"/>
</dbReference>
<evidence type="ECO:0000313" key="8">
    <source>
        <dbReference type="Proteomes" id="UP000014541"/>
    </source>
</evidence>
<keyword evidence="8" id="KW-1185">Reference proteome</keyword>
<dbReference type="InterPro" id="IPR036641">
    <property type="entry name" value="HPT_dom_sf"/>
</dbReference>
<dbReference type="EC" id="2.7.13.3" evidence="2"/>
<evidence type="ECO:0000259" key="6">
    <source>
        <dbReference type="PROSITE" id="PS50110"/>
    </source>
</evidence>
<dbReference type="SUPFAM" id="SSF55874">
    <property type="entry name" value="ATPase domain of HSP90 chaperone/DNA topoisomerase II/histidine kinase"/>
    <property type="match status" value="1"/>
</dbReference>
<evidence type="ECO:0000256" key="4">
    <source>
        <dbReference type="PROSITE-ProRule" id="PRU00169"/>
    </source>
</evidence>
<evidence type="ECO:0000259" key="5">
    <source>
        <dbReference type="PROSITE" id="PS50109"/>
    </source>
</evidence>